<keyword evidence="3" id="KW-0815">Transposition</keyword>
<evidence type="ECO:0000256" key="4">
    <source>
        <dbReference type="ARBA" id="ARBA00023125"/>
    </source>
</evidence>
<dbReference type="GO" id="GO:0003677">
    <property type="term" value="F:DNA binding"/>
    <property type="evidence" value="ECO:0007669"/>
    <property type="project" value="UniProtKB-KW"/>
</dbReference>
<feature type="region of interest" description="Disordered" evidence="6">
    <location>
        <begin position="124"/>
        <end position="148"/>
    </location>
</feature>
<name>Q6SEV8_9BACT</name>
<evidence type="ECO:0000259" key="8">
    <source>
        <dbReference type="Pfam" id="PF05598"/>
    </source>
</evidence>
<dbReference type="EMBL" id="AY458649">
    <property type="protein sequence ID" value="AAR38464.1"/>
    <property type="molecule type" value="Genomic_DNA"/>
</dbReference>
<dbReference type="InterPro" id="IPR008490">
    <property type="entry name" value="Transposase_InsH_N"/>
</dbReference>
<keyword evidence="5" id="KW-0233">DNA recombination</keyword>
<dbReference type="PANTHER" id="PTHR35604:SF2">
    <property type="entry name" value="TRANSPOSASE INSH FOR INSERTION SEQUENCE ELEMENT IS5A-RELATED"/>
    <property type="match status" value="1"/>
</dbReference>
<feature type="domain" description="Transposase IS4-like" evidence="7">
    <location>
        <begin position="112"/>
        <end position="295"/>
    </location>
</feature>
<dbReference type="InterPro" id="IPR002559">
    <property type="entry name" value="Transposase_11"/>
</dbReference>
<protein>
    <submittedName>
        <fullName evidence="9">Transposase, IS5 family</fullName>
    </submittedName>
</protein>
<keyword evidence="4" id="KW-0238">DNA-binding</keyword>
<reference evidence="9" key="2">
    <citation type="submission" date="2003-12" db="EMBL/GenBank/DDBJ databases">
        <title>Monterey Bay Coastal Ocean Microbial Observatory environmental clone sequencing.</title>
        <authorList>
            <person name="DeLong E.F."/>
        </authorList>
    </citation>
    <scope>NUCLEOTIDE SEQUENCE</scope>
</reference>
<dbReference type="PANTHER" id="PTHR35604">
    <property type="entry name" value="TRANSPOSASE INSH FOR INSERTION SEQUENCE ELEMENT IS5A-RELATED"/>
    <property type="match status" value="1"/>
</dbReference>
<dbReference type="GO" id="GO:0006313">
    <property type="term" value="P:DNA transposition"/>
    <property type="evidence" value="ECO:0007669"/>
    <property type="project" value="InterPro"/>
</dbReference>
<comment type="similarity">
    <text evidence="2">Belongs to the transposase 11 family.</text>
</comment>
<proteinExistence type="inferred from homology"/>
<dbReference type="GO" id="GO:0004803">
    <property type="term" value="F:transposase activity"/>
    <property type="evidence" value="ECO:0007669"/>
    <property type="project" value="InterPro"/>
</dbReference>
<organism evidence="9">
    <name type="scientific">uncultured marine bacterium 582</name>
    <dbReference type="NCBI Taxonomy" id="257402"/>
    <lineage>
        <taxon>Bacteria</taxon>
        <taxon>environmental samples</taxon>
    </lineage>
</organism>
<dbReference type="Pfam" id="PF05598">
    <property type="entry name" value="DUF772"/>
    <property type="match status" value="1"/>
</dbReference>
<gene>
    <name evidence="9" type="ORF">MBMO_EBAC080-L028H02.133</name>
</gene>
<dbReference type="InterPro" id="IPR047959">
    <property type="entry name" value="Transpos_IS5"/>
</dbReference>
<reference evidence="9" key="1">
    <citation type="submission" date="2003-11" db="EMBL/GenBank/DDBJ databases">
        <authorList>
            <person name="Heidelberg J.F."/>
            <person name="Eisen J.A."/>
            <person name="Nelson W.C."/>
            <person name="DeLong E.F."/>
        </authorList>
    </citation>
    <scope>NUCLEOTIDE SEQUENCE</scope>
</reference>
<dbReference type="AlphaFoldDB" id="Q6SEV8"/>
<accession>Q6SEV8</accession>
<feature type="domain" description="Transposase InsH N-terminal" evidence="8">
    <location>
        <begin position="21"/>
        <end position="80"/>
    </location>
</feature>
<evidence type="ECO:0000256" key="3">
    <source>
        <dbReference type="ARBA" id="ARBA00022578"/>
    </source>
</evidence>
<evidence type="ECO:0000256" key="5">
    <source>
        <dbReference type="ARBA" id="ARBA00023172"/>
    </source>
</evidence>
<dbReference type="Pfam" id="PF01609">
    <property type="entry name" value="DDE_Tnp_1"/>
    <property type="match status" value="1"/>
</dbReference>
<sequence>MAGFWGDPAAGSQALWRGAAGPQGCDPLVLFKCLLISQWHGLSDPKLERALKVRLDFMLFCGLELHSNVPDETTHCRFRTALVKGGVYDDLLAEVCRQLEDHGLKLREAEAAIIDATLVESAARPRTHIEAPQDRAEPDTPNDPEVYYSADPDVRWVKKGSKSTLGYKAFARTDEDGFIDRVHTTPANRGESPEFEHMIKGTAAQSVLADKAYASKANRERLRSHARDGIMRKAARGRPLRASEKRVNTLISKRRFRVEQCFGTMKRLFGLHRARYFGQAKTHAQLAMAAISQNLLKAANKIKITPKAPKAA</sequence>
<comment type="function">
    <text evidence="1">Involved in the transposition of the insertion sequence IS5.</text>
</comment>
<evidence type="ECO:0000259" key="7">
    <source>
        <dbReference type="Pfam" id="PF01609"/>
    </source>
</evidence>
<evidence type="ECO:0000256" key="1">
    <source>
        <dbReference type="ARBA" id="ARBA00003544"/>
    </source>
</evidence>
<feature type="compositionally biased region" description="Basic and acidic residues" evidence="6">
    <location>
        <begin position="127"/>
        <end position="138"/>
    </location>
</feature>
<evidence type="ECO:0000313" key="9">
    <source>
        <dbReference type="EMBL" id="AAR38464.1"/>
    </source>
</evidence>
<dbReference type="NCBIfam" id="NF033581">
    <property type="entry name" value="transpos_IS5_4"/>
    <property type="match status" value="1"/>
</dbReference>
<evidence type="ECO:0000256" key="6">
    <source>
        <dbReference type="SAM" id="MobiDB-lite"/>
    </source>
</evidence>
<evidence type="ECO:0000256" key="2">
    <source>
        <dbReference type="ARBA" id="ARBA00010075"/>
    </source>
</evidence>